<dbReference type="EMBL" id="BAAABZ010000092">
    <property type="protein sequence ID" value="GAA0573922.1"/>
    <property type="molecule type" value="Genomic_DNA"/>
</dbReference>
<gene>
    <name evidence="1" type="ORF">GCM10010390_91310</name>
</gene>
<dbReference type="Proteomes" id="UP001501576">
    <property type="component" value="Unassembled WGS sequence"/>
</dbReference>
<keyword evidence="2" id="KW-1185">Reference proteome</keyword>
<reference evidence="1 2" key="1">
    <citation type="journal article" date="2019" name="Int. J. Syst. Evol. Microbiol.">
        <title>The Global Catalogue of Microorganisms (GCM) 10K type strain sequencing project: providing services to taxonomists for standard genome sequencing and annotation.</title>
        <authorList>
            <consortium name="The Broad Institute Genomics Platform"/>
            <consortium name="The Broad Institute Genome Sequencing Center for Infectious Disease"/>
            <person name="Wu L."/>
            <person name="Ma J."/>
        </authorList>
    </citation>
    <scope>NUCLEOTIDE SEQUENCE [LARGE SCALE GENOMIC DNA]</scope>
    <source>
        <strain evidence="1 2">JCM 5052</strain>
    </source>
</reference>
<proteinExistence type="predicted"/>
<sequence length="171" mass="18104">MSDWSVALIAAGSAVAGSLVTGWFTRSAGYRQAEAARHAGNRQADAMIATVQATVDEQRSARLSGQRRQAYVQFLQAAETVRAGHEAADNPGGGPGPSEADTAALQYALATVKLESAAEAAAGYRINEVAERFATLARHYDVHAYRDARQAFLDEAHAAILRIAQRGPAPL</sequence>
<accession>A0ABN1ETF0</accession>
<evidence type="ECO:0000313" key="1">
    <source>
        <dbReference type="EMBL" id="GAA0573922.1"/>
    </source>
</evidence>
<evidence type="ECO:0000313" key="2">
    <source>
        <dbReference type="Proteomes" id="UP001501576"/>
    </source>
</evidence>
<protein>
    <recommendedName>
        <fullName evidence="3">Secreted protein</fullName>
    </recommendedName>
</protein>
<name>A0ABN1ETF0_9ACTN</name>
<evidence type="ECO:0008006" key="3">
    <source>
        <dbReference type="Google" id="ProtNLM"/>
    </source>
</evidence>
<organism evidence="1 2">
    <name type="scientific">Streptomyces mordarskii</name>
    <dbReference type="NCBI Taxonomy" id="1226758"/>
    <lineage>
        <taxon>Bacteria</taxon>
        <taxon>Bacillati</taxon>
        <taxon>Actinomycetota</taxon>
        <taxon>Actinomycetes</taxon>
        <taxon>Kitasatosporales</taxon>
        <taxon>Streptomycetaceae</taxon>
        <taxon>Streptomyces</taxon>
    </lineage>
</organism>
<comment type="caution">
    <text evidence="1">The sequence shown here is derived from an EMBL/GenBank/DDBJ whole genome shotgun (WGS) entry which is preliminary data.</text>
</comment>